<dbReference type="PROSITE" id="PS52035">
    <property type="entry name" value="PEPTIDASE_M14"/>
    <property type="match status" value="1"/>
</dbReference>
<evidence type="ECO:0000256" key="14">
    <source>
        <dbReference type="SAM" id="SignalP"/>
    </source>
</evidence>
<evidence type="ECO:0000256" key="3">
    <source>
        <dbReference type="ARBA" id="ARBA00022645"/>
    </source>
</evidence>
<dbReference type="SMART" id="SM00631">
    <property type="entry name" value="Zn_pept"/>
    <property type="match status" value="1"/>
</dbReference>
<evidence type="ECO:0000256" key="9">
    <source>
        <dbReference type="ARBA" id="ARBA00023049"/>
    </source>
</evidence>
<evidence type="ECO:0000256" key="7">
    <source>
        <dbReference type="ARBA" id="ARBA00022801"/>
    </source>
</evidence>
<feature type="signal peptide" evidence="14">
    <location>
        <begin position="1"/>
        <end position="21"/>
    </location>
</feature>
<dbReference type="PROSITE" id="PS00132">
    <property type="entry name" value="CARBOXYPEPT_ZN_1"/>
    <property type="match status" value="1"/>
</dbReference>
<dbReference type="GO" id="GO:0006508">
    <property type="term" value="P:proteolysis"/>
    <property type="evidence" value="ECO:0007669"/>
    <property type="project" value="UniProtKB-KW"/>
</dbReference>
<dbReference type="InterPro" id="IPR000834">
    <property type="entry name" value="Peptidase_M14"/>
</dbReference>
<dbReference type="Proteomes" id="UP000777784">
    <property type="component" value="Unassembled WGS sequence"/>
</dbReference>
<feature type="region of interest" description="Disordered" evidence="13">
    <location>
        <begin position="570"/>
        <end position="589"/>
    </location>
</feature>
<dbReference type="InterPro" id="IPR057246">
    <property type="entry name" value="CARBOXYPEPT_ZN_1"/>
</dbReference>
<keyword evidence="4" id="KW-0645">Protease</keyword>
<comment type="catalytic activity">
    <reaction evidence="10">
        <text>Releases a C-terminal residue, which may be hydrophobic or positively charged.</text>
        <dbReference type="EC" id="3.4.17.18"/>
    </reaction>
</comment>
<dbReference type="Gene3D" id="2.60.40.4070">
    <property type="match status" value="1"/>
</dbReference>
<feature type="domain" description="Peptidase M14" evidence="15">
    <location>
        <begin position="100"/>
        <end position="395"/>
    </location>
</feature>
<organism evidence="16 17">
    <name type="scientific">Eiseniibacteriota bacterium</name>
    <dbReference type="NCBI Taxonomy" id="2212470"/>
    <lineage>
        <taxon>Bacteria</taxon>
        <taxon>Candidatus Eiseniibacteriota</taxon>
    </lineage>
</organism>
<evidence type="ECO:0000256" key="12">
    <source>
        <dbReference type="PROSITE-ProRule" id="PRU01379"/>
    </source>
</evidence>
<dbReference type="Pfam" id="PF00246">
    <property type="entry name" value="Peptidase_M14"/>
    <property type="match status" value="1"/>
</dbReference>
<proteinExistence type="inferred from homology"/>
<dbReference type="InterPro" id="IPR033810">
    <property type="entry name" value="Carboxypeptidase_T"/>
</dbReference>
<keyword evidence="8" id="KW-0862">Zinc</keyword>
<dbReference type="AlphaFoldDB" id="A0A948RY09"/>
<evidence type="ECO:0000259" key="15">
    <source>
        <dbReference type="PROSITE" id="PS52035"/>
    </source>
</evidence>
<dbReference type="SUPFAM" id="SSF53187">
    <property type="entry name" value="Zn-dependent exopeptidases"/>
    <property type="match status" value="1"/>
</dbReference>
<dbReference type="GO" id="GO:0008270">
    <property type="term" value="F:zinc ion binding"/>
    <property type="evidence" value="ECO:0007669"/>
    <property type="project" value="InterPro"/>
</dbReference>
<evidence type="ECO:0000256" key="13">
    <source>
        <dbReference type="SAM" id="MobiDB-lite"/>
    </source>
</evidence>
<dbReference type="Gene3D" id="2.60.40.10">
    <property type="entry name" value="Immunoglobulins"/>
    <property type="match status" value="1"/>
</dbReference>
<evidence type="ECO:0000256" key="6">
    <source>
        <dbReference type="ARBA" id="ARBA00022729"/>
    </source>
</evidence>
<dbReference type="GO" id="GO:0004181">
    <property type="term" value="F:metallocarboxypeptidase activity"/>
    <property type="evidence" value="ECO:0007669"/>
    <property type="project" value="InterPro"/>
</dbReference>
<name>A0A948RY09_UNCEI</name>
<evidence type="ECO:0000256" key="2">
    <source>
        <dbReference type="ARBA" id="ARBA00005988"/>
    </source>
</evidence>
<dbReference type="PANTHER" id="PTHR11705">
    <property type="entry name" value="PROTEASE FAMILY M14 CARBOXYPEPTIDASE A,B"/>
    <property type="match status" value="1"/>
</dbReference>
<dbReference type="PRINTS" id="PR00765">
    <property type="entry name" value="CRBOXYPTASEA"/>
</dbReference>
<feature type="active site" description="Proton donor/acceptor" evidence="12">
    <location>
        <position position="364"/>
    </location>
</feature>
<evidence type="ECO:0000256" key="5">
    <source>
        <dbReference type="ARBA" id="ARBA00022723"/>
    </source>
</evidence>
<protein>
    <recommendedName>
        <fullName evidence="11">carboxypeptidase T</fullName>
        <ecNumber evidence="11">3.4.17.18</ecNumber>
    </recommendedName>
</protein>
<gene>
    <name evidence="16" type="ORF">KJ970_16620</name>
</gene>
<evidence type="ECO:0000256" key="1">
    <source>
        <dbReference type="ARBA" id="ARBA00001947"/>
    </source>
</evidence>
<keyword evidence="6 14" id="KW-0732">Signal</keyword>
<dbReference type="EC" id="3.4.17.18" evidence="11"/>
<evidence type="ECO:0000256" key="10">
    <source>
        <dbReference type="ARBA" id="ARBA00050859"/>
    </source>
</evidence>
<dbReference type="CDD" id="cd03859">
    <property type="entry name" value="M14_CPT"/>
    <property type="match status" value="1"/>
</dbReference>
<dbReference type="FunFam" id="3.40.630.10:FF:000084">
    <property type="entry name" value="Carboxypeptidase B2"/>
    <property type="match status" value="1"/>
</dbReference>
<keyword evidence="7" id="KW-0378">Hydrolase</keyword>
<evidence type="ECO:0000256" key="4">
    <source>
        <dbReference type="ARBA" id="ARBA00022670"/>
    </source>
</evidence>
<keyword evidence="9" id="KW-0482">Metalloprotease</keyword>
<comment type="similarity">
    <text evidence="2 12">Belongs to the peptidase M14 family.</text>
</comment>
<evidence type="ECO:0000256" key="11">
    <source>
        <dbReference type="ARBA" id="ARBA00066554"/>
    </source>
</evidence>
<comment type="caution">
    <text evidence="16">The sequence shown here is derived from an EMBL/GenBank/DDBJ whole genome shotgun (WGS) entry which is preliminary data.</text>
</comment>
<dbReference type="InterPro" id="IPR013783">
    <property type="entry name" value="Ig-like_fold"/>
</dbReference>
<evidence type="ECO:0000256" key="8">
    <source>
        <dbReference type="ARBA" id="ARBA00022833"/>
    </source>
</evidence>
<reference evidence="16" key="1">
    <citation type="submission" date="2021-05" db="EMBL/GenBank/DDBJ databases">
        <title>Energy efficiency and biological interactions define the core microbiome of deep oligotrophic groundwater.</title>
        <authorList>
            <person name="Mehrshad M."/>
            <person name="Lopez-Fernandez M."/>
            <person name="Bell E."/>
            <person name="Bernier-Latmani R."/>
            <person name="Bertilsson S."/>
            <person name="Dopson M."/>
        </authorList>
    </citation>
    <scope>NUCLEOTIDE SEQUENCE</scope>
    <source>
        <strain evidence="16">Modern_marine.mb.64</strain>
    </source>
</reference>
<keyword evidence="5" id="KW-0479">Metal-binding</keyword>
<dbReference type="GO" id="GO:0005615">
    <property type="term" value="C:extracellular space"/>
    <property type="evidence" value="ECO:0007669"/>
    <property type="project" value="TreeGrafter"/>
</dbReference>
<sequence>MPRFISLGFLILCVVLGSAAAADEIYNQARLDLTVPGIDLMDISSFDLEIIRNEGDALVIVARSSVIEEMVRQGYKIDVEIEDLQSYYAARFEGRDNFGEFHTYSEAVTEINNLHNEYPDLTTAPISIGTTWEGNDIWAIKVSDNPDLEEDEPEVLFDGLHHAREIMTVEIVLHYARYLCEHYETDPLAAFLVDNRQIWFIPVVNPDGFLYNEQIAPNGGGMWRKNRRVNGGGCYGVDPNRNYTYEWGGAGTSPDPCDDTYKGPYAGSEPEIQAMMNFMIDHNFVTQNSYHSVAAAILHPWGYTAAECPEDDLFEAMGMEMASENGYIVGQPGETIGYSAAGTTFDWAYGEQTLKNKIYSFTTEVGGSGFWPTEAERVPLINENLYSNLYLTQVAGAYIRLTDIAVIGGDGNGRLDPGETADLVLTLESVGVLVGADNVQVTLKTDDPYIQLNDALSVFGLMDPGEIVVGAGDPCNITVHADAPGGHAVDFEIRITGQPGLDIIERATERVGLPPVLYLADFETDEGGWSQDPSHTAETGAFVRVDPNGTGFQPEDDTTPDPGVYAWITGQNSSEGTDDVDGGTSASQSPIWNLSAVTEAQVRLNYFHGQRDYGDDSGDFFRIDLSNDGGATYPVNLVFVGDITHQANWIEFSADLGSEIPLTSQMRIRVQARDNNISGDIIEAGLDDVMIFEGDGNTPPSAPLLAAPADGSQNHPPQPTLEVYNSIDPDGDPLTYAFAIYHDELLTDLAVSMDGISEGAGTTAWIVSTPLAQGTYWWRAYAEDSSERGLYMQAASFTVGESSGLPDELSASKTLRLGLPSPNPMVSSTRIPYYIPSSARMDVSVVDVSGRHIARLFKGTVNQGWGSLSWDARDDDGRPVAAGFYWARVRLGDQEAATRLMVVR</sequence>
<evidence type="ECO:0000313" key="17">
    <source>
        <dbReference type="Proteomes" id="UP000777784"/>
    </source>
</evidence>
<keyword evidence="3" id="KW-0121">Carboxypeptidase</keyword>
<accession>A0A948RY09</accession>
<dbReference type="PANTHER" id="PTHR11705:SF143">
    <property type="entry name" value="SLL0236 PROTEIN"/>
    <property type="match status" value="1"/>
</dbReference>
<evidence type="ECO:0000313" key="16">
    <source>
        <dbReference type="EMBL" id="MBU2692541.1"/>
    </source>
</evidence>
<dbReference type="EMBL" id="JAHJDP010000095">
    <property type="protein sequence ID" value="MBU2692541.1"/>
    <property type="molecule type" value="Genomic_DNA"/>
</dbReference>
<dbReference type="Gene3D" id="3.40.630.10">
    <property type="entry name" value="Zn peptidases"/>
    <property type="match status" value="1"/>
</dbReference>
<comment type="cofactor">
    <cofactor evidence="1">
        <name>Zn(2+)</name>
        <dbReference type="ChEBI" id="CHEBI:29105"/>
    </cofactor>
</comment>
<feature type="chain" id="PRO_5036886664" description="carboxypeptidase T" evidence="14">
    <location>
        <begin position="22"/>
        <end position="904"/>
    </location>
</feature>